<evidence type="ECO:0000313" key="4">
    <source>
        <dbReference type="Proteomes" id="UP000631114"/>
    </source>
</evidence>
<feature type="repeat" description="PPR" evidence="2">
    <location>
        <begin position="1"/>
        <end position="28"/>
    </location>
</feature>
<evidence type="ECO:0000256" key="2">
    <source>
        <dbReference type="PROSITE-ProRule" id="PRU00708"/>
    </source>
</evidence>
<dbReference type="FunFam" id="1.25.40.10:FF:000242">
    <property type="entry name" value="Pentatricopeptide repeat-containing protein"/>
    <property type="match status" value="1"/>
</dbReference>
<dbReference type="Pfam" id="PF01535">
    <property type="entry name" value="PPR"/>
    <property type="match status" value="1"/>
</dbReference>
<evidence type="ECO:0000256" key="1">
    <source>
        <dbReference type="ARBA" id="ARBA00022737"/>
    </source>
</evidence>
<proteinExistence type="predicted"/>
<dbReference type="AlphaFoldDB" id="A0A835IHM1"/>
<dbReference type="NCBIfam" id="TIGR00756">
    <property type="entry name" value="PPR"/>
    <property type="match status" value="5"/>
</dbReference>
<gene>
    <name evidence="3" type="ORF">IFM89_031989</name>
</gene>
<dbReference type="Gene3D" id="1.25.40.10">
    <property type="entry name" value="Tetratricopeptide repeat domain"/>
    <property type="match status" value="2"/>
</dbReference>
<feature type="repeat" description="PPR" evidence="2">
    <location>
        <begin position="95"/>
        <end position="129"/>
    </location>
</feature>
<evidence type="ECO:0000313" key="3">
    <source>
        <dbReference type="EMBL" id="KAF9616713.1"/>
    </source>
</evidence>
<dbReference type="InterPro" id="IPR046960">
    <property type="entry name" value="PPR_At4g14850-like_plant"/>
</dbReference>
<name>A0A835IHM1_9MAGN</name>
<dbReference type="GO" id="GO:0003723">
    <property type="term" value="F:RNA binding"/>
    <property type="evidence" value="ECO:0007669"/>
    <property type="project" value="InterPro"/>
</dbReference>
<organism evidence="3 4">
    <name type="scientific">Coptis chinensis</name>
    <dbReference type="NCBI Taxonomy" id="261450"/>
    <lineage>
        <taxon>Eukaryota</taxon>
        <taxon>Viridiplantae</taxon>
        <taxon>Streptophyta</taxon>
        <taxon>Embryophyta</taxon>
        <taxon>Tracheophyta</taxon>
        <taxon>Spermatophyta</taxon>
        <taxon>Magnoliopsida</taxon>
        <taxon>Ranunculales</taxon>
        <taxon>Ranunculaceae</taxon>
        <taxon>Coptidoideae</taxon>
        <taxon>Coptis</taxon>
    </lineage>
</organism>
<dbReference type="Pfam" id="PF13041">
    <property type="entry name" value="PPR_2"/>
    <property type="match status" value="2"/>
</dbReference>
<accession>A0A835IHM1</accession>
<dbReference type="PANTHER" id="PTHR47926">
    <property type="entry name" value="PENTATRICOPEPTIDE REPEAT-CONTAINING PROTEIN"/>
    <property type="match status" value="1"/>
</dbReference>
<protein>
    <recommendedName>
        <fullName evidence="5">Pentatricopeptide repeat-containing protein</fullName>
    </recommendedName>
</protein>
<dbReference type="OrthoDB" id="185373at2759"/>
<feature type="repeat" description="PPR" evidence="2">
    <location>
        <begin position="130"/>
        <end position="164"/>
    </location>
</feature>
<dbReference type="PANTHER" id="PTHR47926:SF461">
    <property type="entry name" value="PENTATRICOPEPTIDE REPEAT SUPERFAMILY PROTEIN"/>
    <property type="match status" value="1"/>
</dbReference>
<dbReference type="Proteomes" id="UP000631114">
    <property type="component" value="Unassembled WGS sequence"/>
</dbReference>
<dbReference type="GO" id="GO:0009451">
    <property type="term" value="P:RNA modification"/>
    <property type="evidence" value="ECO:0007669"/>
    <property type="project" value="InterPro"/>
</dbReference>
<comment type="caution">
    <text evidence="3">The sequence shown here is derived from an EMBL/GenBank/DDBJ whole genome shotgun (WGS) entry which is preliminary data.</text>
</comment>
<reference evidence="3 4" key="1">
    <citation type="submission" date="2020-10" db="EMBL/GenBank/DDBJ databases">
        <title>The Coptis chinensis genome and diversification of protoberbering-type alkaloids.</title>
        <authorList>
            <person name="Wang B."/>
            <person name="Shu S."/>
            <person name="Song C."/>
            <person name="Liu Y."/>
        </authorList>
    </citation>
    <scope>NUCLEOTIDE SEQUENCE [LARGE SCALE GENOMIC DNA]</scope>
    <source>
        <strain evidence="3">HL-2020</strain>
        <tissue evidence="3">Leaf</tissue>
    </source>
</reference>
<dbReference type="InterPro" id="IPR002885">
    <property type="entry name" value="PPR_rpt"/>
</dbReference>
<sequence>MISGYARIGLVNEALGLFREMQKVGIRPDEVTMVSVITACATSGALDLGKWVHAFIDKHVIKVDLELTTALINMYARCGCIERSKKLFDEMPVKDTKAWSSMIVGLAIHGLAEDALDVFAKMQKDNVRPNQVTFIGVLSACAHRGLVSEGRSYWSIMIEFGIEPLMEHYGCMVDLLCRAGLVEEAYGFVETMHISRIQ</sequence>
<keyword evidence="1" id="KW-0677">Repeat</keyword>
<dbReference type="EMBL" id="JADFTS010000003">
    <property type="protein sequence ID" value="KAF9616713.1"/>
    <property type="molecule type" value="Genomic_DNA"/>
</dbReference>
<dbReference type="PROSITE" id="PS51375">
    <property type="entry name" value="PPR"/>
    <property type="match status" value="3"/>
</dbReference>
<dbReference type="Pfam" id="PF12854">
    <property type="entry name" value="PPR_1"/>
    <property type="match status" value="1"/>
</dbReference>
<keyword evidence="4" id="KW-1185">Reference proteome</keyword>
<evidence type="ECO:0008006" key="5">
    <source>
        <dbReference type="Google" id="ProtNLM"/>
    </source>
</evidence>
<dbReference type="InterPro" id="IPR011990">
    <property type="entry name" value="TPR-like_helical_dom_sf"/>
</dbReference>